<organism evidence="3 4">
    <name type="scientific">Sphingomonas naphthae</name>
    <dbReference type="NCBI Taxonomy" id="1813468"/>
    <lineage>
        <taxon>Bacteria</taxon>
        <taxon>Pseudomonadati</taxon>
        <taxon>Pseudomonadota</taxon>
        <taxon>Alphaproteobacteria</taxon>
        <taxon>Sphingomonadales</taxon>
        <taxon>Sphingomonadaceae</taxon>
        <taxon>Sphingomonas</taxon>
    </lineage>
</organism>
<evidence type="ECO:0000313" key="4">
    <source>
        <dbReference type="Proteomes" id="UP001220395"/>
    </source>
</evidence>
<evidence type="ECO:0000256" key="1">
    <source>
        <dbReference type="SAM" id="MobiDB-lite"/>
    </source>
</evidence>
<protein>
    <submittedName>
        <fullName evidence="3">Low affinity iron permease family protein</fullName>
    </submittedName>
</protein>
<gene>
    <name evidence="3" type="ORF">PQ455_04775</name>
</gene>
<keyword evidence="2" id="KW-0812">Transmembrane</keyword>
<sequence length="140" mass="15929">MLDHLFTAIANRIAAFVGDSWAFIIAALVVIVWGITGPLFDYSDTWQLVINTGTTIVTFLMVFLIQNSQNRDAAAMQAKLDELIRAVDDARAQFIGIEHKTDREIEKIRADLEKECQDADEQARGKPNSDEYVDRLMRRR</sequence>
<dbReference type="Proteomes" id="UP001220395">
    <property type="component" value="Chromosome"/>
</dbReference>
<keyword evidence="2" id="KW-0472">Membrane</keyword>
<evidence type="ECO:0000313" key="3">
    <source>
        <dbReference type="EMBL" id="WCT74548.1"/>
    </source>
</evidence>
<feature type="transmembrane region" description="Helical" evidence="2">
    <location>
        <begin position="46"/>
        <end position="65"/>
    </location>
</feature>
<keyword evidence="2" id="KW-1133">Transmembrane helix</keyword>
<dbReference type="Pfam" id="PF04120">
    <property type="entry name" value="Iron_permease"/>
    <property type="match status" value="1"/>
</dbReference>
<dbReference type="InterPro" id="IPR007251">
    <property type="entry name" value="Iron_permease_Fet4"/>
</dbReference>
<dbReference type="RefSeq" id="WP_273689659.1">
    <property type="nucleotide sequence ID" value="NZ_CP117411.1"/>
</dbReference>
<evidence type="ECO:0000256" key="2">
    <source>
        <dbReference type="SAM" id="Phobius"/>
    </source>
</evidence>
<name>A0ABY7TND2_9SPHN</name>
<accession>A0ABY7TND2</accession>
<feature type="transmembrane region" description="Helical" evidence="2">
    <location>
        <begin position="21"/>
        <end position="40"/>
    </location>
</feature>
<feature type="region of interest" description="Disordered" evidence="1">
    <location>
        <begin position="116"/>
        <end position="140"/>
    </location>
</feature>
<keyword evidence="4" id="KW-1185">Reference proteome</keyword>
<proteinExistence type="predicted"/>
<reference evidence="3 4" key="1">
    <citation type="submission" date="2023-02" db="EMBL/GenBank/DDBJ databases">
        <title>Genome sequence of Sphingomonas naphthae.</title>
        <authorList>
            <person name="Kim S."/>
            <person name="Heo J."/>
            <person name="Kwon S.-W."/>
        </authorList>
    </citation>
    <scope>NUCLEOTIDE SEQUENCE [LARGE SCALE GENOMIC DNA]</scope>
    <source>
        <strain evidence="3 4">KACC 18716</strain>
    </source>
</reference>
<dbReference type="EMBL" id="CP117411">
    <property type="protein sequence ID" value="WCT74548.1"/>
    <property type="molecule type" value="Genomic_DNA"/>
</dbReference>